<dbReference type="Gene3D" id="3.90.190.10">
    <property type="entry name" value="Protein tyrosine phosphatase superfamily"/>
    <property type="match status" value="1"/>
</dbReference>
<dbReference type="InterPro" id="IPR016130">
    <property type="entry name" value="Tyr_Pase_AS"/>
</dbReference>
<accession>A0A7S4R4X2</accession>
<dbReference type="GO" id="GO:0004725">
    <property type="term" value="F:protein tyrosine phosphatase activity"/>
    <property type="evidence" value="ECO:0007669"/>
    <property type="project" value="UniProtKB-EC"/>
</dbReference>
<dbReference type="InterPro" id="IPR020422">
    <property type="entry name" value="TYR_PHOSPHATASE_DUAL_dom"/>
</dbReference>
<evidence type="ECO:0000256" key="3">
    <source>
        <dbReference type="ARBA" id="ARBA00022801"/>
    </source>
</evidence>
<keyword evidence="4" id="KW-0904">Protein phosphatase</keyword>
<dbReference type="PANTHER" id="PTHR10159">
    <property type="entry name" value="DUAL SPECIFICITY PROTEIN PHOSPHATASE"/>
    <property type="match status" value="1"/>
</dbReference>
<name>A0A7S4R4X2_9DINO</name>
<feature type="domain" description="Tyrosine-protein phosphatase" evidence="6">
    <location>
        <begin position="45"/>
        <end position="183"/>
    </location>
</feature>
<dbReference type="EC" id="3.1.3.48" evidence="2"/>
<evidence type="ECO:0000256" key="2">
    <source>
        <dbReference type="ARBA" id="ARBA00013064"/>
    </source>
</evidence>
<keyword evidence="3" id="KW-0378">Hydrolase</keyword>
<dbReference type="GO" id="GO:0005737">
    <property type="term" value="C:cytoplasm"/>
    <property type="evidence" value="ECO:0007669"/>
    <property type="project" value="TreeGrafter"/>
</dbReference>
<feature type="compositionally biased region" description="Low complexity" evidence="5">
    <location>
        <begin position="15"/>
        <end position="29"/>
    </location>
</feature>
<dbReference type="InterPro" id="IPR000340">
    <property type="entry name" value="Dual-sp_phosphatase_cat-dom"/>
</dbReference>
<gene>
    <name evidence="8" type="ORF">AMON00008_LOCUS29210</name>
</gene>
<sequence>MGSERRSRLSDLVAGERAAGAGNPAGRPAPPLLAWARGAPRRSGAMVQVIPGLLLGNKQAAADREWLRKEGVVGVCAVGARRVFNDGLVYHHVSIEDDGSESMLPHFGAACDFIQEHRSRGAVLVHCKGGISRSPTMIIAYLVRHQRLSLPDAMEVCSLARPAARPREIFLRDLEHLESALREQASEADERCLWEQAVDFASDEAVARFEDGRQVASRQEVQAECRRLLLALESWCVQEAFGEPREASPALREAARAAVVRHARARGWTRL</sequence>
<dbReference type="PANTHER" id="PTHR10159:SF519">
    <property type="entry name" value="DUAL SPECIFICITY PROTEIN PHOSPHATASE MPK3"/>
    <property type="match status" value="1"/>
</dbReference>
<evidence type="ECO:0000256" key="5">
    <source>
        <dbReference type="SAM" id="MobiDB-lite"/>
    </source>
</evidence>
<dbReference type="PROSITE" id="PS50056">
    <property type="entry name" value="TYR_PHOSPHATASE_2"/>
    <property type="match status" value="1"/>
</dbReference>
<dbReference type="PROSITE" id="PS00383">
    <property type="entry name" value="TYR_PHOSPHATASE_1"/>
    <property type="match status" value="1"/>
</dbReference>
<evidence type="ECO:0000313" key="8">
    <source>
        <dbReference type="EMBL" id="CAE4601411.1"/>
    </source>
</evidence>
<dbReference type="SUPFAM" id="SSF52799">
    <property type="entry name" value="(Phosphotyrosine protein) phosphatases II"/>
    <property type="match status" value="1"/>
</dbReference>
<evidence type="ECO:0000259" key="7">
    <source>
        <dbReference type="PROSITE" id="PS50056"/>
    </source>
</evidence>
<dbReference type="CDD" id="cd14498">
    <property type="entry name" value="DSP"/>
    <property type="match status" value="1"/>
</dbReference>
<evidence type="ECO:0000256" key="4">
    <source>
        <dbReference type="ARBA" id="ARBA00022912"/>
    </source>
</evidence>
<proteinExistence type="inferred from homology"/>
<protein>
    <recommendedName>
        <fullName evidence="2">protein-tyrosine-phosphatase</fullName>
        <ecNumber evidence="2">3.1.3.48</ecNumber>
    </recommendedName>
</protein>
<reference evidence="8" key="1">
    <citation type="submission" date="2021-01" db="EMBL/GenBank/DDBJ databases">
        <authorList>
            <person name="Corre E."/>
            <person name="Pelletier E."/>
            <person name="Niang G."/>
            <person name="Scheremetjew M."/>
            <person name="Finn R."/>
            <person name="Kale V."/>
            <person name="Holt S."/>
            <person name="Cochrane G."/>
            <person name="Meng A."/>
            <person name="Brown T."/>
            <person name="Cohen L."/>
        </authorList>
    </citation>
    <scope>NUCLEOTIDE SEQUENCE</scope>
    <source>
        <strain evidence="8">CCMP3105</strain>
    </source>
</reference>
<feature type="domain" description="Tyrosine specific protein phosphatases" evidence="7">
    <location>
        <begin position="105"/>
        <end position="162"/>
    </location>
</feature>
<dbReference type="GO" id="GO:0043409">
    <property type="term" value="P:negative regulation of MAPK cascade"/>
    <property type="evidence" value="ECO:0007669"/>
    <property type="project" value="TreeGrafter"/>
</dbReference>
<dbReference type="InterPro" id="IPR029021">
    <property type="entry name" value="Prot-tyrosine_phosphatase-like"/>
</dbReference>
<comment type="similarity">
    <text evidence="1">Belongs to the protein-tyrosine phosphatase family. Non-receptor class dual specificity subfamily.</text>
</comment>
<dbReference type="PROSITE" id="PS50054">
    <property type="entry name" value="TYR_PHOSPHATASE_DUAL"/>
    <property type="match status" value="1"/>
</dbReference>
<dbReference type="SMART" id="SM00195">
    <property type="entry name" value="DSPc"/>
    <property type="match status" value="1"/>
</dbReference>
<dbReference type="Pfam" id="PF00782">
    <property type="entry name" value="DSPc"/>
    <property type="match status" value="1"/>
</dbReference>
<dbReference type="AlphaFoldDB" id="A0A7S4R4X2"/>
<organism evidence="8">
    <name type="scientific">Alexandrium monilatum</name>
    <dbReference type="NCBI Taxonomy" id="311494"/>
    <lineage>
        <taxon>Eukaryota</taxon>
        <taxon>Sar</taxon>
        <taxon>Alveolata</taxon>
        <taxon>Dinophyceae</taxon>
        <taxon>Gonyaulacales</taxon>
        <taxon>Pyrocystaceae</taxon>
        <taxon>Alexandrium</taxon>
    </lineage>
</organism>
<dbReference type="EMBL" id="HBNR01042032">
    <property type="protein sequence ID" value="CAE4601411.1"/>
    <property type="molecule type" value="Transcribed_RNA"/>
</dbReference>
<evidence type="ECO:0000259" key="6">
    <source>
        <dbReference type="PROSITE" id="PS50054"/>
    </source>
</evidence>
<dbReference type="InterPro" id="IPR000387">
    <property type="entry name" value="Tyr_Pase_dom"/>
</dbReference>
<feature type="region of interest" description="Disordered" evidence="5">
    <location>
        <begin position="1"/>
        <end position="29"/>
    </location>
</feature>
<evidence type="ECO:0000256" key="1">
    <source>
        <dbReference type="ARBA" id="ARBA00008601"/>
    </source>
</evidence>